<evidence type="ECO:0000256" key="4">
    <source>
        <dbReference type="ARBA" id="ARBA00022833"/>
    </source>
</evidence>
<dbReference type="SUPFAM" id="SSF55486">
    <property type="entry name" value="Metalloproteases ('zincins'), catalytic domain"/>
    <property type="match status" value="1"/>
</dbReference>
<dbReference type="EMBL" id="JABFRW010000120">
    <property type="protein sequence ID" value="NOT34444.1"/>
    <property type="molecule type" value="Genomic_DNA"/>
</dbReference>
<evidence type="ECO:0000313" key="10">
    <source>
        <dbReference type="Proteomes" id="UP000580839"/>
    </source>
</evidence>
<keyword evidence="2" id="KW-0479">Metal-binding</keyword>
<evidence type="ECO:0000256" key="2">
    <source>
        <dbReference type="ARBA" id="ARBA00022723"/>
    </source>
</evidence>
<comment type="caution">
    <text evidence="9">The sequence shown here is derived from an EMBL/GenBank/DDBJ whole genome shotgun (WGS) entry which is preliminary data.</text>
</comment>
<organism evidence="9 10">
    <name type="scientific">Eiseniibacteriota bacterium</name>
    <dbReference type="NCBI Taxonomy" id="2212470"/>
    <lineage>
        <taxon>Bacteria</taxon>
        <taxon>Candidatus Eiseniibacteriota</taxon>
    </lineage>
</organism>
<dbReference type="Proteomes" id="UP000580839">
    <property type="component" value="Unassembled WGS sequence"/>
</dbReference>
<evidence type="ECO:0000259" key="8">
    <source>
        <dbReference type="SMART" id="SM00235"/>
    </source>
</evidence>
<evidence type="ECO:0000256" key="6">
    <source>
        <dbReference type="SAM" id="MobiDB-lite"/>
    </source>
</evidence>
<protein>
    <submittedName>
        <fullName evidence="9">Matrixin family metalloprotease</fullName>
    </submittedName>
</protein>
<dbReference type="InterPro" id="IPR006026">
    <property type="entry name" value="Peptidase_Metallo"/>
</dbReference>
<accession>A0A849SP80</accession>
<feature type="chain" id="PRO_5032353363" evidence="7">
    <location>
        <begin position="22"/>
        <end position="343"/>
    </location>
</feature>
<evidence type="ECO:0000256" key="7">
    <source>
        <dbReference type="SAM" id="SignalP"/>
    </source>
</evidence>
<keyword evidence="7" id="KW-0732">Signal</keyword>
<keyword evidence="3" id="KW-0378">Hydrolase</keyword>
<dbReference type="GO" id="GO:0031012">
    <property type="term" value="C:extracellular matrix"/>
    <property type="evidence" value="ECO:0007669"/>
    <property type="project" value="InterPro"/>
</dbReference>
<dbReference type="GO" id="GO:0006508">
    <property type="term" value="P:proteolysis"/>
    <property type="evidence" value="ECO:0007669"/>
    <property type="project" value="UniProtKB-KW"/>
</dbReference>
<dbReference type="PRINTS" id="PR00138">
    <property type="entry name" value="MATRIXIN"/>
</dbReference>
<reference evidence="9 10" key="1">
    <citation type="submission" date="2020-04" db="EMBL/GenBank/DDBJ databases">
        <title>Metagenomic profiling of ammonia- and methane-oxidizing microorganisms in a Dutch drinking water treatment plant.</title>
        <authorList>
            <person name="Poghosyan L."/>
            <person name="Leucker S."/>
        </authorList>
    </citation>
    <scope>NUCLEOTIDE SEQUENCE [LARGE SCALE GENOMIC DNA]</scope>
    <source>
        <strain evidence="9">S-RSF-IL-03</strain>
    </source>
</reference>
<feature type="domain" description="Peptidase metallopeptidase" evidence="8">
    <location>
        <begin position="23"/>
        <end position="220"/>
    </location>
</feature>
<proteinExistence type="predicted"/>
<dbReference type="GO" id="GO:0030198">
    <property type="term" value="P:extracellular matrix organization"/>
    <property type="evidence" value="ECO:0007669"/>
    <property type="project" value="TreeGrafter"/>
</dbReference>
<dbReference type="InterPro" id="IPR021190">
    <property type="entry name" value="Pept_M10A"/>
</dbReference>
<sequence length="343" mass="37551">MRLWFCLVALLVILLPARSHAFRYFTPPVGWAPDHGPVTYKVNPASYPGVGWDPTLNLVHSAFRAWESAMWGRVRLTYGGSTTASGFDQDNQSTVSFNDADNILGCLTYARTQYRHSTSATFQVESETFYKLIEADLMFNNDEFVCFDWDSPEAVDGPACPATRNMDLQTVAMHEVGHFIGLGHSSDASATMYGSAETCDRSQSTLDSDDIAGGRTIYAPPGNAALRKSYTVTTNGADDARQFSDGDLTDGSLVYTGSASDACAGWQNNTYSQLMEIRIRIDLGELCRVTKIRYNMGNVQRAESWNADLMISPFGQSPTAHGTPNQGAWTEQTGSLVTSPVYS</sequence>
<dbReference type="InterPro" id="IPR024079">
    <property type="entry name" value="MetalloPept_cat_dom_sf"/>
</dbReference>
<dbReference type="PANTHER" id="PTHR10201">
    <property type="entry name" value="MATRIX METALLOPROTEINASE"/>
    <property type="match status" value="1"/>
</dbReference>
<evidence type="ECO:0000256" key="3">
    <source>
        <dbReference type="ARBA" id="ARBA00022801"/>
    </source>
</evidence>
<dbReference type="GO" id="GO:0030574">
    <property type="term" value="P:collagen catabolic process"/>
    <property type="evidence" value="ECO:0007669"/>
    <property type="project" value="TreeGrafter"/>
</dbReference>
<dbReference type="Gene3D" id="3.40.390.10">
    <property type="entry name" value="Collagenase (Catalytic Domain)"/>
    <property type="match status" value="1"/>
</dbReference>
<dbReference type="InterPro" id="IPR001818">
    <property type="entry name" value="Pept_M10_metallopeptidase"/>
</dbReference>
<evidence type="ECO:0000313" key="9">
    <source>
        <dbReference type="EMBL" id="NOT34444.1"/>
    </source>
</evidence>
<dbReference type="SMART" id="SM00235">
    <property type="entry name" value="ZnMc"/>
    <property type="match status" value="1"/>
</dbReference>
<dbReference type="Pfam" id="PF00413">
    <property type="entry name" value="Peptidase_M10"/>
    <property type="match status" value="1"/>
</dbReference>
<evidence type="ECO:0000256" key="5">
    <source>
        <dbReference type="ARBA" id="ARBA00023049"/>
    </source>
</evidence>
<keyword evidence="4" id="KW-0862">Zinc</keyword>
<dbReference type="GO" id="GO:0008270">
    <property type="term" value="F:zinc ion binding"/>
    <property type="evidence" value="ECO:0007669"/>
    <property type="project" value="InterPro"/>
</dbReference>
<dbReference type="GO" id="GO:0004222">
    <property type="term" value="F:metalloendopeptidase activity"/>
    <property type="evidence" value="ECO:0007669"/>
    <property type="project" value="InterPro"/>
</dbReference>
<keyword evidence="1 9" id="KW-0645">Protease</keyword>
<feature type="region of interest" description="Disordered" evidence="6">
    <location>
        <begin position="316"/>
        <end position="343"/>
    </location>
</feature>
<dbReference type="PANTHER" id="PTHR10201:SF323">
    <property type="entry name" value="MATRIX METALLOPROTEINASE-21"/>
    <property type="match status" value="1"/>
</dbReference>
<feature type="signal peptide" evidence="7">
    <location>
        <begin position="1"/>
        <end position="21"/>
    </location>
</feature>
<dbReference type="AlphaFoldDB" id="A0A849SP80"/>
<keyword evidence="5 9" id="KW-0482">Metalloprotease</keyword>
<evidence type="ECO:0000256" key="1">
    <source>
        <dbReference type="ARBA" id="ARBA00022670"/>
    </source>
</evidence>
<name>A0A849SP80_UNCEI</name>
<gene>
    <name evidence="9" type="ORF">HOP12_09770</name>
</gene>